<sequence>MANNRNKGDKTSDILTVDYRKPVPDWVRAAIDEHMGQDLEDAKHAGALGFMARALVMATMPYKDPKTDAFTRKNGEFRLRILAGYEGGIPYGIYPRLLLSWVTTEAVRCQSPVIELGDSLRGFLREVMELRSSSGGSRGTSTRVSEQMKRLFGALITAQYTGDLGNGRKGFKLRNVMIADDLSLDGEDWALDGDNDPSSALWRPQGQDEAGTWQSTVRLSQNFFQECIDRPIPIDLRAYKSLRGSPLAMDVYTWLTYRMSYTERRTRPIPWASLMLQFGSNFKNDQAVRDFKKAFLKALKAVAVVYPQAQVDVKDNGLVLIPSPTHIQPVGQPRQKELF</sequence>
<protein>
    <submittedName>
        <fullName evidence="1">Replication protein RepA</fullName>
    </submittedName>
</protein>
<dbReference type="Pfam" id="PF04796">
    <property type="entry name" value="RepA_C"/>
    <property type="match status" value="2"/>
</dbReference>
<dbReference type="GeneID" id="88625935"/>
<evidence type="ECO:0000313" key="2">
    <source>
        <dbReference type="EMBL" id="MDX6018646.1"/>
    </source>
</evidence>
<dbReference type="InterPro" id="IPR006881">
    <property type="entry name" value="RepA_C"/>
</dbReference>
<dbReference type="Proteomes" id="UP001272773">
    <property type="component" value="Unassembled WGS sequence"/>
</dbReference>
<evidence type="ECO:0000313" key="3">
    <source>
        <dbReference type="Proteomes" id="UP001272773"/>
    </source>
</evidence>
<accession>A0ABU4QGT3</accession>
<keyword evidence="3" id="KW-1185">Reference proteome</keyword>
<comment type="caution">
    <text evidence="1">The sequence shown here is derived from an EMBL/GenBank/DDBJ whole genome shotgun (WGS) entry which is preliminary data.</text>
</comment>
<reference evidence="1 3" key="1">
    <citation type="submission" date="2023-11" db="EMBL/GenBank/DDBJ databases">
        <title>MicrobeMod: A computational toolkit for identifying prokaryotic methylation and restriction-modification with nanopore sequencing.</title>
        <authorList>
            <person name="Crits-Christoph A."/>
            <person name="Kang S.C."/>
            <person name="Lee H."/>
            <person name="Ostrov N."/>
        </authorList>
    </citation>
    <scope>NUCLEOTIDE SEQUENCE [LARGE SCALE GENOMIC DNA]</scope>
    <source>
        <strain evidence="1 3">ATCC BAA-2732</strain>
    </source>
</reference>
<evidence type="ECO:0000313" key="1">
    <source>
        <dbReference type="EMBL" id="MDX6018627.1"/>
    </source>
</evidence>
<name>A0ABU4QGT3_9GAMM</name>
<proteinExistence type="predicted"/>
<dbReference type="EMBL" id="JAWXXR010000002">
    <property type="protein sequence ID" value="MDX6018646.1"/>
    <property type="molecule type" value="Genomic_DNA"/>
</dbReference>
<dbReference type="EMBL" id="JAWXXR010000001">
    <property type="protein sequence ID" value="MDX6018627.1"/>
    <property type="molecule type" value="Genomic_DNA"/>
</dbReference>
<dbReference type="RefSeq" id="WP_319619950.1">
    <property type="nucleotide sequence ID" value="NZ_JAWXXR010000001.1"/>
</dbReference>
<gene>
    <name evidence="1" type="ORF">SIL79_20370</name>
    <name evidence="2" type="ORF">SIL79_20465</name>
</gene>
<organism evidence="1 3">
    <name type="scientific">Shewanella indica</name>
    <dbReference type="NCBI Taxonomy" id="768528"/>
    <lineage>
        <taxon>Bacteria</taxon>
        <taxon>Pseudomonadati</taxon>
        <taxon>Pseudomonadota</taxon>
        <taxon>Gammaproteobacteria</taxon>
        <taxon>Alteromonadales</taxon>
        <taxon>Shewanellaceae</taxon>
        <taxon>Shewanella</taxon>
    </lineage>
</organism>